<protein>
    <submittedName>
        <fullName evidence="2">NAD-dependent epimerase/dehydratase family protein</fullName>
    </submittedName>
</protein>
<dbReference type="Pfam" id="PF01370">
    <property type="entry name" value="Epimerase"/>
    <property type="match status" value="1"/>
</dbReference>
<dbReference type="EMBL" id="JAVRHX010000008">
    <property type="protein sequence ID" value="MDT0596533.1"/>
    <property type="molecule type" value="Genomic_DNA"/>
</dbReference>
<comment type="caution">
    <text evidence="2">The sequence shown here is derived from an EMBL/GenBank/DDBJ whole genome shotgun (WGS) entry which is preliminary data.</text>
</comment>
<dbReference type="Proteomes" id="UP001253545">
    <property type="component" value="Unassembled WGS sequence"/>
</dbReference>
<keyword evidence="3" id="KW-1185">Reference proteome</keyword>
<name>A0ABU2ZV67_9ALTE</name>
<proteinExistence type="predicted"/>
<dbReference type="Gene3D" id="3.40.50.720">
    <property type="entry name" value="NAD(P)-binding Rossmann-like Domain"/>
    <property type="match status" value="1"/>
</dbReference>
<dbReference type="RefSeq" id="WP_311370059.1">
    <property type="nucleotide sequence ID" value="NZ_JAVRHX010000008.1"/>
</dbReference>
<dbReference type="InterPro" id="IPR001509">
    <property type="entry name" value="Epimerase_deHydtase"/>
</dbReference>
<reference evidence="2 3" key="1">
    <citation type="submission" date="2023-09" db="EMBL/GenBank/DDBJ databases">
        <authorList>
            <person name="Rey-Velasco X."/>
        </authorList>
    </citation>
    <scope>NUCLEOTIDE SEQUENCE [LARGE SCALE GENOMIC DNA]</scope>
    <source>
        <strain evidence="2 3">P117</strain>
    </source>
</reference>
<evidence type="ECO:0000259" key="1">
    <source>
        <dbReference type="Pfam" id="PF01370"/>
    </source>
</evidence>
<feature type="domain" description="NAD-dependent epimerase/dehydratase" evidence="1">
    <location>
        <begin position="5"/>
        <end position="232"/>
    </location>
</feature>
<gene>
    <name evidence="2" type="ORF">RM552_16880</name>
</gene>
<accession>A0ABU2ZV67</accession>
<dbReference type="InterPro" id="IPR051783">
    <property type="entry name" value="NAD(P)-dependent_oxidoreduct"/>
</dbReference>
<dbReference type="InterPro" id="IPR036291">
    <property type="entry name" value="NAD(P)-bd_dom_sf"/>
</dbReference>
<sequence length="296" mass="32827">MSSICIIGLGWLGFPLTKHLQSKQYLIKGTVRSPNKQKIIAKMLNSKIERFDLYAQAQQNADEKPMIESLAASEVVVINIPPGRKNFNAELYIKNMQGLIQRAFDNACKHLVFVSTTGVFSNSHSIVTNTSLADANTPSGVAHAKIENYLLNNYFNATTIIRPAGLVGPTQNFAEIDIASTVPKFRHPIYTLCHKTNIEKGNDPVNLVHLDDVIAVIVAAIEQKCTGQALNVSATEHPTRKDYYEWCAKQLNLPIPGFLEDNKKRQIGKIIDASDTYSLLGLVPNYNSPYKMLKQG</sequence>
<evidence type="ECO:0000313" key="3">
    <source>
        <dbReference type="Proteomes" id="UP001253545"/>
    </source>
</evidence>
<organism evidence="2 3">
    <name type="scientific">Glaciecola petra</name>
    <dbReference type="NCBI Taxonomy" id="3075602"/>
    <lineage>
        <taxon>Bacteria</taxon>
        <taxon>Pseudomonadati</taxon>
        <taxon>Pseudomonadota</taxon>
        <taxon>Gammaproteobacteria</taxon>
        <taxon>Alteromonadales</taxon>
        <taxon>Alteromonadaceae</taxon>
        <taxon>Glaciecola</taxon>
    </lineage>
</organism>
<evidence type="ECO:0000313" key="2">
    <source>
        <dbReference type="EMBL" id="MDT0596533.1"/>
    </source>
</evidence>
<dbReference type="PANTHER" id="PTHR48079:SF6">
    <property type="entry name" value="NAD(P)-BINDING DOMAIN-CONTAINING PROTEIN-RELATED"/>
    <property type="match status" value="1"/>
</dbReference>
<dbReference type="SUPFAM" id="SSF51735">
    <property type="entry name" value="NAD(P)-binding Rossmann-fold domains"/>
    <property type="match status" value="1"/>
</dbReference>
<dbReference type="PANTHER" id="PTHR48079">
    <property type="entry name" value="PROTEIN YEEZ"/>
    <property type="match status" value="1"/>
</dbReference>